<feature type="binding site" evidence="7">
    <location>
        <position position="138"/>
    </location>
    <ligand>
        <name>Zn(2+)</name>
        <dbReference type="ChEBI" id="CHEBI:29105"/>
        <label>1</label>
    </ligand>
</feature>
<evidence type="ECO:0000256" key="7">
    <source>
        <dbReference type="HAMAP-Rule" id="MF_01374"/>
    </source>
</evidence>
<dbReference type="InterPro" id="IPR050110">
    <property type="entry name" value="Glyoxalase_II_hydrolase"/>
</dbReference>
<dbReference type="Pfam" id="PF16123">
    <property type="entry name" value="HAGH_C"/>
    <property type="match status" value="1"/>
</dbReference>
<dbReference type="Proteomes" id="UP000433101">
    <property type="component" value="Unassembled WGS sequence"/>
</dbReference>
<comment type="caution">
    <text evidence="9">The sequence shown here is derived from an EMBL/GenBank/DDBJ whole genome shotgun (WGS) entry which is preliminary data.</text>
</comment>
<dbReference type="RefSeq" id="WP_160775792.1">
    <property type="nucleotide sequence ID" value="NZ_WUMV01000003.1"/>
</dbReference>
<evidence type="ECO:0000256" key="1">
    <source>
        <dbReference type="ARBA" id="ARBA00001623"/>
    </source>
</evidence>
<dbReference type="HAMAP" id="MF_01374">
    <property type="entry name" value="Glyoxalase_2"/>
    <property type="match status" value="1"/>
</dbReference>
<evidence type="ECO:0000259" key="8">
    <source>
        <dbReference type="SMART" id="SM00849"/>
    </source>
</evidence>
<name>A0A7X3LU04_9HYPH</name>
<proteinExistence type="inferred from homology"/>
<evidence type="ECO:0000313" key="10">
    <source>
        <dbReference type="Proteomes" id="UP000433101"/>
    </source>
</evidence>
<sequence length="263" mass="28716">MSTDTPRFEIKQFPCLSDNFGVLIHLPDSGRTVAFDVPAAGPYLEALEQTGWKLTDILITHHHWDHVEGLSELKEATGAKVVAPNISKGKISDVDSYVEDGDHVMIGDLEFAAVGTPGHTLDQISWWAPAAKFAHTGDTLFSVGCGRVMEGDMEMMSASLEKLARLLPGDTNIYCGHEYTTANVKFALTVDADNPALARRAKEVADLRNDGRSTLPTTMEQELATNPFLRTNDPSIRKAIGKEGASSAEVFAELRTRKDNFRG</sequence>
<feature type="binding site" evidence="7">
    <location>
        <position position="138"/>
    </location>
    <ligand>
        <name>Zn(2+)</name>
        <dbReference type="ChEBI" id="CHEBI:29105"/>
        <label>2</label>
    </ligand>
</feature>
<comment type="cofactor">
    <cofactor evidence="7">
        <name>Zn(2+)</name>
        <dbReference type="ChEBI" id="CHEBI:29105"/>
    </cofactor>
    <text evidence="7">Binds 2 Zn(2+) ions per subunit.</text>
</comment>
<dbReference type="InterPro" id="IPR017782">
    <property type="entry name" value="Hydroxyacylglutathione_Hdrlase"/>
</dbReference>
<comment type="pathway">
    <text evidence="2 7">Secondary metabolite metabolism; methylglyoxal degradation; (R)-lactate from methylglyoxal: step 2/2.</text>
</comment>
<organism evidence="9 10">
    <name type="scientific">Stappia sediminis</name>
    <dbReference type="NCBI Taxonomy" id="2692190"/>
    <lineage>
        <taxon>Bacteria</taxon>
        <taxon>Pseudomonadati</taxon>
        <taxon>Pseudomonadota</taxon>
        <taxon>Alphaproteobacteria</taxon>
        <taxon>Hyphomicrobiales</taxon>
        <taxon>Stappiaceae</taxon>
        <taxon>Stappia</taxon>
    </lineage>
</organism>
<dbReference type="GO" id="GO:0004416">
    <property type="term" value="F:hydroxyacylglutathione hydrolase activity"/>
    <property type="evidence" value="ECO:0007669"/>
    <property type="project" value="UniProtKB-UniRule"/>
</dbReference>
<dbReference type="Pfam" id="PF00753">
    <property type="entry name" value="Lactamase_B"/>
    <property type="match status" value="1"/>
</dbReference>
<feature type="binding site" evidence="7">
    <location>
        <position position="66"/>
    </location>
    <ligand>
        <name>Zn(2+)</name>
        <dbReference type="ChEBI" id="CHEBI:29105"/>
        <label>2</label>
    </ligand>
</feature>
<evidence type="ECO:0000256" key="3">
    <source>
        <dbReference type="ARBA" id="ARBA00006759"/>
    </source>
</evidence>
<dbReference type="NCBIfam" id="TIGR03413">
    <property type="entry name" value="GSH_gloB"/>
    <property type="match status" value="1"/>
</dbReference>
<protein>
    <recommendedName>
        <fullName evidence="7">Hydroxyacylglutathione hydrolase</fullName>
        <ecNumber evidence="7">3.1.2.6</ecNumber>
    </recommendedName>
    <alternativeName>
        <fullName evidence="7">Glyoxalase II</fullName>
        <shortName evidence="7">Glx II</shortName>
    </alternativeName>
</protein>
<dbReference type="Gene3D" id="3.60.15.10">
    <property type="entry name" value="Ribonuclease Z/Hydroxyacylglutathione hydrolase-like"/>
    <property type="match status" value="1"/>
</dbReference>
<feature type="domain" description="Metallo-beta-lactamase" evidence="8">
    <location>
        <begin position="18"/>
        <end position="177"/>
    </location>
</feature>
<keyword evidence="4 7" id="KW-0479">Metal-binding</keyword>
<gene>
    <name evidence="7 9" type="primary">gloB</name>
    <name evidence="9" type="ORF">GR183_09250</name>
</gene>
<feature type="binding site" evidence="7">
    <location>
        <position position="177"/>
    </location>
    <ligand>
        <name>Zn(2+)</name>
        <dbReference type="ChEBI" id="CHEBI:29105"/>
        <label>2</label>
    </ligand>
</feature>
<dbReference type="GO" id="GO:0019243">
    <property type="term" value="P:methylglyoxal catabolic process to D-lactate via S-lactoyl-glutathione"/>
    <property type="evidence" value="ECO:0007669"/>
    <property type="project" value="UniProtKB-UniRule"/>
</dbReference>
<evidence type="ECO:0000256" key="2">
    <source>
        <dbReference type="ARBA" id="ARBA00004963"/>
    </source>
</evidence>
<dbReference type="GO" id="GO:0046872">
    <property type="term" value="F:metal ion binding"/>
    <property type="evidence" value="ECO:0007669"/>
    <property type="project" value="UniProtKB-KW"/>
</dbReference>
<dbReference type="UniPathway" id="UPA00619">
    <property type="reaction ID" value="UER00676"/>
</dbReference>
<feature type="binding site" evidence="7">
    <location>
        <position position="61"/>
    </location>
    <ligand>
        <name>Zn(2+)</name>
        <dbReference type="ChEBI" id="CHEBI:29105"/>
        <label>1</label>
    </ligand>
</feature>
<evidence type="ECO:0000256" key="6">
    <source>
        <dbReference type="ARBA" id="ARBA00022833"/>
    </source>
</evidence>
<comment type="catalytic activity">
    <reaction evidence="1 7">
        <text>an S-(2-hydroxyacyl)glutathione + H2O = a 2-hydroxy carboxylate + glutathione + H(+)</text>
        <dbReference type="Rhea" id="RHEA:21864"/>
        <dbReference type="ChEBI" id="CHEBI:15377"/>
        <dbReference type="ChEBI" id="CHEBI:15378"/>
        <dbReference type="ChEBI" id="CHEBI:57925"/>
        <dbReference type="ChEBI" id="CHEBI:58896"/>
        <dbReference type="ChEBI" id="CHEBI:71261"/>
        <dbReference type="EC" id="3.1.2.6"/>
    </reaction>
</comment>
<dbReference type="AlphaFoldDB" id="A0A7X3LU04"/>
<dbReference type="InterPro" id="IPR001279">
    <property type="entry name" value="Metallo-B-lactamas"/>
</dbReference>
<keyword evidence="10" id="KW-1185">Reference proteome</keyword>
<dbReference type="InterPro" id="IPR032282">
    <property type="entry name" value="HAGH_C"/>
</dbReference>
<feature type="binding site" evidence="7">
    <location>
        <position position="119"/>
    </location>
    <ligand>
        <name>Zn(2+)</name>
        <dbReference type="ChEBI" id="CHEBI:29105"/>
        <label>1</label>
    </ligand>
</feature>
<dbReference type="SMART" id="SM00849">
    <property type="entry name" value="Lactamase_B"/>
    <property type="match status" value="1"/>
</dbReference>
<comment type="subunit">
    <text evidence="7">Monomer.</text>
</comment>
<feature type="binding site" evidence="7">
    <location>
        <position position="63"/>
    </location>
    <ligand>
        <name>Zn(2+)</name>
        <dbReference type="ChEBI" id="CHEBI:29105"/>
        <label>1</label>
    </ligand>
</feature>
<feature type="binding site" evidence="7">
    <location>
        <position position="65"/>
    </location>
    <ligand>
        <name>Zn(2+)</name>
        <dbReference type="ChEBI" id="CHEBI:29105"/>
        <label>2</label>
    </ligand>
</feature>
<evidence type="ECO:0000313" key="9">
    <source>
        <dbReference type="EMBL" id="MXN65092.1"/>
    </source>
</evidence>
<evidence type="ECO:0000256" key="5">
    <source>
        <dbReference type="ARBA" id="ARBA00022801"/>
    </source>
</evidence>
<reference evidence="9 10" key="1">
    <citation type="submission" date="2019-12" db="EMBL/GenBank/DDBJ databases">
        <authorList>
            <person name="Li M."/>
        </authorList>
    </citation>
    <scope>NUCLEOTIDE SEQUENCE [LARGE SCALE GENOMIC DNA]</scope>
    <source>
        <strain evidence="9 10">GBMRC 2046</strain>
    </source>
</reference>
<dbReference type="PIRSF" id="PIRSF005457">
    <property type="entry name" value="Glx"/>
    <property type="match status" value="1"/>
</dbReference>
<dbReference type="EC" id="3.1.2.6" evidence="7"/>
<dbReference type="InterPro" id="IPR036866">
    <property type="entry name" value="RibonucZ/Hydroxyglut_hydro"/>
</dbReference>
<dbReference type="PANTHER" id="PTHR43705:SF1">
    <property type="entry name" value="HYDROXYACYLGLUTATHIONE HYDROLASE GLOB"/>
    <property type="match status" value="1"/>
</dbReference>
<comment type="similarity">
    <text evidence="3 7">Belongs to the metallo-beta-lactamase superfamily. Glyoxalase II family.</text>
</comment>
<dbReference type="InterPro" id="IPR035680">
    <property type="entry name" value="Clx_II_MBL"/>
</dbReference>
<keyword evidence="6 7" id="KW-0862">Zinc</keyword>
<dbReference type="CDD" id="cd07723">
    <property type="entry name" value="hydroxyacylglutathione_hydrolase_MBL-fold"/>
    <property type="match status" value="1"/>
</dbReference>
<dbReference type="SUPFAM" id="SSF56281">
    <property type="entry name" value="Metallo-hydrolase/oxidoreductase"/>
    <property type="match status" value="1"/>
</dbReference>
<comment type="function">
    <text evidence="7">Thiolesterase that catalyzes the hydrolysis of S-D-lactoyl-glutathione to form glutathione and D-lactic acid.</text>
</comment>
<keyword evidence="5 7" id="KW-0378">Hydrolase</keyword>
<accession>A0A7X3LU04</accession>
<dbReference type="EMBL" id="WUMV01000003">
    <property type="protein sequence ID" value="MXN65092.1"/>
    <property type="molecule type" value="Genomic_DNA"/>
</dbReference>
<evidence type="ECO:0000256" key="4">
    <source>
        <dbReference type="ARBA" id="ARBA00022723"/>
    </source>
</evidence>
<dbReference type="PANTHER" id="PTHR43705">
    <property type="entry name" value="HYDROXYACYLGLUTATHIONE HYDROLASE"/>
    <property type="match status" value="1"/>
</dbReference>